<dbReference type="EMBL" id="QJNU01000185">
    <property type="protein sequence ID" value="RYP05013.1"/>
    <property type="molecule type" value="Genomic_DNA"/>
</dbReference>
<keyword evidence="5" id="KW-0496">Mitochondrion</keyword>
<dbReference type="AlphaFoldDB" id="A0A4Q4TIE3"/>
<keyword evidence="6" id="KW-0472">Membrane</keyword>
<accession>A0A4Q4TIE3</accession>
<evidence type="ECO:0000256" key="1">
    <source>
        <dbReference type="ARBA" id="ARBA00004173"/>
    </source>
</evidence>
<dbReference type="OrthoDB" id="5086500at2759"/>
<dbReference type="GO" id="GO:0005739">
    <property type="term" value="C:mitochondrion"/>
    <property type="evidence" value="ECO:0007669"/>
    <property type="project" value="UniProtKB-SubCell"/>
</dbReference>
<dbReference type="Proteomes" id="UP000293360">
    <property type="component" value="Unassembled WGS sequence"/>
</dbReference>
<keyword evidence="4" id="KW-0256">Endoplasmic reticulum</keyword>
<sequence>MIEPGLHVIFDSVKDGPGHCAADIDIVAVHGLNFRNNPDHARDTWKAADSLWLRDFLPARLSKPVRVILFSYNSSPAIDATTINIDDHAKNLLHLGGLVVKEALVEATLDPTYKPIVEATRLLVFFATPHRGGKYANIGDIAAKIVRASLQKPSNKLLDALKKQSDSATKRFEQSRHLYERCLIVNFFEGQPYGKLGIGKSEVCLKVADELREKVFHYRKDVGSKEAEIDGTRRLLSNIDAKRYWLLILDNADNPEVNYQEYCPSGIRGAVLITSRNPECRLYETVGYEELGSLEKGDCIRLLLQPTGLSSEPQAINSAAEKVIDILGSHTLAILQAGSYIAQGGCSLSNYPVVFQKQRERLLKFNLTQAQSRYRNVYATMEASAQTLDTLESESAEDALCLLQILSQFHYENVPLDLLQDAWNGAQEARDNPEDDEDIGHLTSWHVSHLPEFLESDSHVWDPFRTSAALNRLESLALVKRGNIKGRWTVSMHSLAHTWINIRQSQIQRDESLRTGQAEGN</sequence>
<evidence type="ECO:0000256" key="5">
    <source>
        <dbReference type="ARBA" id="ARBA00023128"/>
    </source>
</evidence>
<comment type="subcellular location">
    <subcellularLocation>
        <location evidence="2">Endoplasmic reticulum</location>
    </subcellularLocation>
    <subcellularLocation>
        <location evidence="3">Membrane</location>
    </subcellularLocation>
    <subcellularLocation>
        <location evidence="1">Mitochondrion</location>
    </subcellularLocation>
</comment>
<dbReference type="GO" id="GO:0016020">
    <property type="term" value="C:membrane"/>
    <property type="evidence" value="ECO:0007669"/>
    <property type="project" value="UniProtKB-SubCell"/>
</dbReference>
<evidence type="ECO:0008006" key="9">
    <source>
        <dbReference type="Google" id="ProtNLM"/>
    </source>
</evidence>
<dbReference type="PANTHER" id="PTHR48182">
    <property type="entry name" value="PROTEIN SERAC1"/>
    <property type="match status" value="1"/>
</dbReference>
<dbReference type="InterPro" id="IPR027417">
    <property type="entry name" value="P-loop_NTPase"/>
</dbReference>
<dbReference type="SUPFAM" id="SSF52540">
    <property type="entry name" value="P-loop containing nucleoside triphosphate hydrolases"/>
    <property type="match status" value="1"/>
</dbReference>
<organism evidence="7 8">
    <name type="scientific">Monosporascus ibericus</name>
    <dbReference type="NCBI Taxonomy" id="155417"/>
    <lineage>
        <taxon>Eukaryota</taxon>
        <taxon>Fungi</taxon>
        <taxon>Dikarya</taxon>
        <taxon>Ascomycota</taxon>
        <taxon>Pezizomycotina</taxon>
        <taxon>Sordariomycetes</taxon>
        <taxon>Xylariomycetidae</taxon>
        <taxon>Xylariales</taxon>
        <taxon>Xylariales incertae sedis</taxon>
        <taxon>Monosporascus</taxon>
    </lineage>
</organism>
<name>A0A4Q4TIE3_9PEZI</name>
<keyword evidence="8" id="KW-1185">Reference proteome</keyword>
<comment type="caution">
    <text evidence="7">The sequence shown here is derived from an EMBL/GenBank/DDBJ whole genome shotgun (WGS) entry which is preliminary data.</text>
</comment>
<dbReference type="InterPro" id="IPR052374">
    <property type="entry name" value="SERAC1"/>
</dbReference>
<evidence type="ECO:0000256" key="3">
    <source>
        <dbReference type="ARBA" id="ARBA00004370"/>
    </source>
</evidence>
<protein>
    <recommendedName>
        <fullName evidence="9">NB-ARC domain-containing protein</fullName>
    </recommendedName>
</protein>
<gene>
    <name evidence="7" type="ORF">DL764_004088</name>
</gene>
<dbReference type="GO" id="GO:0005783">
    <property type="term" value="C:endoplasmic reticulum"/>
    <property type="evidence" value="ECO:0007669"/>
    <property type="project" value="UniProtKB-SubCell"/>
</dbReference>
<proteinExistence type="predicted"/>
<evidence type="ECO:0000313" key="8">
    <source>
        <dbReference type="Proteomes" id="UP000293360"/>
    </source>
</evidence>
<reference evidence="7 8" key="1">
    <citation type="submission" date="2018-06" db="EMBL/GenBank/DDBJ databases">
        <title>Complete Genomes of Monosporascus.</title>
        <authorList>
            <person name="Robinson A.J."/>
            <person name="Natvig D.O."/>
        </authorList>
    </citation>
    <scope>NUCLEOTIDE SEQUENCE [LARGE SCALE GENOMIC DNA]</scope>
    <source>
        <strain evidence="7 8">CBS 110550</strain>
    </source>
</reference>
<evidence type="ECO:0000256" key="4">
    <source>
        <dbReference type="ARBA" id="ARBA00022824"/>
    </source>
</evidence>
<dbReference type="PANTHER" id="PTHR48182:SF2">
    <property type="entry name" value="PROTEIN SERAC1"/>
    <property type="match status" value="1"/>
</dbReference>
<evidence type="ECO:0000313" key="7">
    <source>
        <dbReference type="EMBL" id="RYP05013.1"/>
    </source>
</evidence>
<evidence type="ECO:0000256" key="2">
    <source>
        <dbReference type="ARBA" id="ARBA00004240"/>
    </source>
</evidence>
<evidence type="ECO:0000256" key="6">
    <source>
        <dbReference type="ARBA" id="ARBA00023136"/>
    </source>
</evidence>
<dbReference type="STRING" id="155417.A0A4Q4TIE3"/>